<dbReference type="Proteomes" id="UP000319298">
    <property type="component" value="Chromosome"/>
</dbReference>
<sequence length="221" mass="23646">MRRISVGIVDHHPITLEAIVGVIGHNTNLEVLGTGAAVSDVLQLATRCRPDVLIIEVGMPGNAFEAITNVIGSVPTVKVVAFTFAAGVATAIRALDAGAVGFVLKAAQSSELIEAIEAVARGENYITRSFASQVIAGLRDETLRRKAAAIINLSIREEQIVRLLVRGSTNKEIAARLKLSDKTVKHYMTILMQKMNARNRLEVVVAAQKMQASNFGGHALN</sequence>
<dbReference type="SUPFAM" id="SSF52172">
    <property type="entry name" value="CheY-like"/>
    <property type="match status" value="1"/>
</dbReference>
<feature type="domain" description="Response regulatory" evidence="5">
    <location>
        <begin position="5"/>
        <end position="120"/>
    </location>
</feature>
<evidence type="ECO:0000259" key="4">
    <source>
        <dbReference type="PROSITE" id="PS50043"/>
    </source>
</evidence>
<reference evidence="7" key="1">
    <citation type="submission" date="2019-06" db="EMBL/GenBank/DDBJ databases">
        <title>Whole-Genome Sequence of Bradyrhizobium sp. 3 Strain 65S1MB.</title>
        <authorList>
            <person name="Bromfield E.S.P."/>
            <person name="Cloutier S."/>
            <person name="Nguyen H.D.T."/>
        </authorList>
    </citation>
    <scope>NUCLEOTIDE SEQUENCE [LARGE SCALE GENOMIC DNA]</scope>
    <source>
        <strain evidence="7">65S1MB</strain>
    </source>
</reference>
<evidence type="ECO:0000259" key="5">
    <source>
        <dbReference type="PROSITE" id="PS50110"/>
    </source>
</evidence>
<dbReference type="Pfam" id="PF00196">
    <property type="entry name" value="GerE"/>
    <property type="match status" value="1"/>
</dbReference>
<name>A0ABX5W4G2_9BRAD</name>
<dbReference type="SMART" id="SM00421">
    <property type="entry name" value="HTH_LUXR"/>
    <property type="match status" value="1"/>
</dbReference>
<dbReference type="CDD" id="cd17535">
    <property type="entry name" value="REC_NarL-like"/>
    <property type="match status" value="1"/>
</dbReference>
<dbReference type="PANTHER" id="PTHR45566:SF2">
    <property type="entry name" value="NARL SUBFAMILY"/>
    <property type="match status" value="1"/>
</dbReference>
<feature type="domain" description="HTH luxR-type" evidence="4">
    <location>
        <begin position="146"/>
        <end position="211"/>
    </location>
</feature>
<reference evidence="6 7" key="2">
    <citation type="journal article" date="2020" name="Int. J. Syst. Evol. Microbiol.">
        <title>Description and complete genome sequences of Bradyrhizobium symbiodeficiens sp. nov., a non-symbiotic bacterium associated with legumes native to Canada.</title>
        <authorList>
            <person name="Bromfield E.S.P."/>
            <person name="Cloutier S."/>
            <person name="Nguyen H.D.T."/>
        </authorList>
    </citation>
    <scope>NUCLEOTIDE SEQUENCE [LARGE SCALE GENOMIC DNA]</scope>
    <source>
        <strain evidence="6 7">65S1MB</strain>
    </source>
</reference>
<gene>
    <name evidence="6" type="ORF">FJN17_11045</name>
</gene>
<evidence type="ECO:0000256" key="3">
    <source>
        <dbReference type="PROSITE-ProRule" id="PRU00169"/>
    </source>
</evidence>
<comment type="caution">
    <text evidence="3">Lacks conserved residue(s) required for the propagation of feature annotation.</text>
</comment>
<dbReference type="InterPro" id="IPR011006">
    <property type="entry name" value="CheY-like_superfamily"/>
</dbReference>
<dbReference type="CDD" id="cd06170">
    <property type="entry name" value="LuxR_C_like"/>
    <property type="match status" value="1"/>
</dbReference>
<evidence type="ECO:0000313" key="7">
    <source>
        <dbReference type="Proteomes" id="UP000319298"/>
    </source>
</evidence>
<dbReference type="PANTHER" id="PTHR45566">
    <property type="entry name" value="HTH-TYPE TRANSCRIPTIONAL REGULATOR YHJB-RELATED"/>
    <property type="match status" value="1"/>
</dbReference>
<dbReference type="EMBL" id="CP041090">
    <property type="protein sequence ID" value="QDF38060.1"/>
    <property type="molecule type" value="Genomic_DNA"/>
</dbReference>
<dbReference type="Pfam" id="PF00072">
    <property type="entry name" value="Response_reg"/>
    <property type="match status" value="1"/>
</dbReference>
<dbReference type="InterPro" id="IPR051015">
    <property type="entry name" value="EvgA-like"/>
</dbReference>
<evidence type="ECO:0000313" key="6">
    <source>
        <dbReference type="EMBL" id="QDF38060.1"/>
    </source>
</evidence>
<dbReference type="SMART" id="SM00448">
    <property type="entry name" value="REC"/>
    <property type="match status" value="1"/>
</dbReference>
<keyword evidence="7" id="KW-1185">Reference proteome</keyword>
<accession>A0ABX5W4G2</accession>
<dbReference type="Gene3D" id="3.40.50.2300">
    <property type="match status" value="1"/>
</dbReference>
<dbReference type="PROSITE" id="PS50110">
    <property type="entry name" value="RESPONSE_REGULATORY"/>
    <property type="match status" value="1"/>
</dbReference>
<dbReference type="InterPro" id="IPR016032">
    <property type="entry name" value="Sig_transdc_resp-reg_C-effctor"/>
</dbReference>
<dbReference type="InterPro" id="IPR058245">
    <property type="entry name" value="NreC/VraR/RcsB-like_REC"/>
</dbReference>
<proteinExistence type="predicted"/>
<evidence type="ECO:0000256" key="2">
    <source>
        <dbReference type="ARBA" id="ARBA00023125"/>
    </source>
</evidence>
<keyword evidence="2" id="KW-0238">DNA-binding</keyword>
<dbReference type="InterPro" id="IPR000792">
    <property type="entry name" value="Tscrpt_reg_LuxR_C"/>
</dbReference>
<dbReference type="PRINTS" id="PR00038">
    <property type="entry name" value="HTHLUXR"/>
</dbReference>
<protein>
    <submittedName>
        <fullName evidence="6">Response regulator transcription factor</fullName>
    </submittedName>
</protein>
<keyword evidence="1" id="KW-0597">Phosphoprotein</keyword>
<dbReference type="InterPro" id="IPR001789">
    <property type="entry name" value="Sig_transdc_resp-reg_receiver"/>
</dbReference>
<organism evidence="6 7">
    <name type="scientific">Bradyrhizobium symbiodeficiens</name>
    <dbReference type="NCBI Taxonomy" id="1404367"/>
    <lineage>
        <taxon>Bacteria</taxon>
        <taxon>Pseudomonadati</taxon>
        <taxon>Pseudomonadota</taxon>
        <taxon>Alphaproteobacteria</taxon>
        <taxon>Hyphomicrobiales</taxon>
        <taxon>Nitrobacteraceae</taxon>
        <taxon>Bradyrhizobium</taxon>
    </lineage>
</organism>
<dbReference type="RefSeq" id="WP_140479693.1">
    <property type="nucleotide sequence ID" value="NZ_CP041090.2"/>
</dbReference>
<dbReference type="PROSITE" id="PS50043">
    <property type="entry name" value="HTH_LUXR_2"/>
    <property type="match status" value="1"/>
</dbReference>
<dbReference type="SUPFAM" id="SSF46894">
    <property type="entry name" value="C-terminal effector domain of the bipartite response regulators"/>
    <property type="match status" value="1"/>
</dbReference>
<evidence type="ECO:0000256" key="1">
    <source>
        <dbReference type="ARBA" id="ARBA00022553"/>
    </source>
</evidence>